<keyword evidence="1" id="KW-0472">Membrane</keyword>
<dbReference type="InterPro" id="IPR025329">
    <property type="entry name" value="DUF4235"/>
</dbReference>
<evidence type="ECO:0000313" key="2">
    <source>
        <dbReference type="EMBL" id="TGO06737.1"/>
    </source>
</evidence>
<keyword evidence="3" id="KW-1185">Reference proteome</keyword>
<gene>
    <name evidence="2" type="ORF">SERN_0929</name>
</gene>
<dbReference type="EMBL" id="RHPJ01000001">
    <property type="protein sequence ID" value="TGO06737.1"/>
    <property type="molecule type" value="Genomic_DNA"/>
</dbReference>
<dbReference type="AlphaFoldDB" id="A0A4Z1EB86"/>
<sequence>MNSATNQKIITTLSVMAAGFVATKALDLLWRKATGHQPPSKGEDASVREIVVFAAISGALAALARAGTTKAVTRAISKRVDEVV</sequence>
<dbReference type="Pfam" id="PF14019">
    <property type="entry name" value="DUF4235"/>
    <property type="match status" value="1"/>
</dbReference>
<proteinExistence type="predicted"/>
<protein>
    <submittedName>
        <fullName evidence="2">Uncharacterized protein</fullName>
    </submittedName>
</protein>
<accession>A0A4Z1EB86</accession>
<dbReference type="OrthoDB" id="3268522at2"/>
<dbReference type="Proteomes" id="UP000297318">
    <property type="component" value="Unassembled WGS sequence"/>
</dbReference>
<comment type="caution">
    <text evidence="2">The sequence shown here is derived from an EMBL/GenBank/DDBJ whole genome shotgun (WGS) entry which is preliminary data.</text>
</comment>
<keyword evidence="1" id="KW-1133">Transmembrane helix</keyword>
<organism evidence="2 3">
    <name type="scientific">Serinibacter arcticus</name>
    <dbReference type="NCBI Taxonomy" id="1655435"/>
    <lineage>
        <taxon>Bacteria</taxon>
        <taxon>Bacillati</taxon>
        <taxon>Actinomycetota</taxon>
        <taxon>Actinomycetes</taxon>
        <taxon>Micrococcales</taxon>
        <taxon>Beutenbergiaceae</taxon>
        <taxon>Serinibacter</taxon>
    </lineage>
</organism>
<dbReference type="RefSeq" id="WP_158292564.1">
    <property type="nucleotide sequence ID" value="NZ_RHPJ01000001.1"/>
</dbReference>
<feature type="transmembrane region" description="Helical" evidence="1">
    <location>
        <begin position="9"/>
        <end position="30"/>
    </location>
</feature>
<keyword evidence="1" id="KW-0812">Transmembrane</keyword>
<feature type="transmembrane region" description="Helical" evidence="1">
    <location>
        <begin position="50"/>
        <end position="68"/>
    </location>
</feature>
<evidence type="ECO:0000256" key="1">
    <source>
        <dbReference type="SAM" id="Phobius"/>
    </source>
</evidence>
<evidence type="ECO:0000313" key="3">
    <source>
        <dbReference type="Proteomes" id="UP000297318"/>
    </source>
</evidence>
<name>A0A4Z1EB86_9MICO</name>
<reference evidence="2 3" key="1">
    <citation type="submission" date="2018-11" db="EMBL/GenBank/DDBJ databases">
        <title>Complete genome sequencing of the Actinobacteria Serinibacter sp. K3-2.</title>
        <authorList>
            <person name="Rakitin A.L."/>
            <person name="Beletsky A.V."/>
            <person name="Mardanov A.V."/>
            <person name="Ravin N.V."/>
            <person name="Gromova A.S."/>
            <person name="Filippova S.N."/>
            <person name="Gal'Chenko V.F."/>
        </authorList>
    </citation>
    <scope>NUCLEOTIDE SEQUENCE [LARGE SCALE GENOMIC DNA]</scope>
    <source>
        <strain evidence="2 3">K3-2</strain>
    </source>
</reference>